<keyword evidence="2" id="KW-0175">Coiled coil</keyword>
<accession>A0A8C5LAT3</accession>
<evidence type="ECO:0000313" key="4">
    <source>
        <dbReference type="Ensembl" id="ENSJJAP00000020427.1"/>
    </source>
</evidence>
<comment type="similarity">
    <text evidence="1">Belongs to the TEX13 family.</text>
</comment>
<dbReference type="GO" id="GO:0003729">
    <property type="term" value="F:mRNA binding"/>
    <property type="evidence" value="ECO:0007669"/>
    <property type="project" value="TreeGrafter"/>
</dbReference>
<dbReference type="InterPro" id="IPR028193">
    <property type="entry name" value="TEX13A-D_N"/>
</dbReference>
<feature type="domain" description="Testis-expressed protein 13 A-D N-terminal" evidence="3">
    <location>
        <begin position="6"/>
        <end position="149"/>
    </location>
</feature>
<dbReference type="AlphaFoldDB" id="A0A8C5LAT3"/>
<organism evidence="4 5">
    <name type="scientific">Jaculus jaculus</name>
    <name type="common">Lesser Egyptian jerboa</name>
    <dbReference type="NCBI Taxonomy" id="51337"/>
    <lineage>
        <taxon>Eukaryota</taxon>
        <taxon>Metazoa</taxon>
        <taxon>Chordata</taxon>
        <taxon>Craniata</taxon>
        <taxon>Vertebrata</taxon>
        <taxon>Euteleostomi</taxon>
        <taxon>Mammalia</taxon>
        <taxon>Eutheria</taxon>
        <taxon>Euarchontoglires</taxon>
        <taxon>Glires</taxon>
        <taxon>Rodentia</taxon>
        <taxon>Myomorpha</taxon>
        <taxon>Dipodoidea</taxon>
        <taxon>Dipodidae</taxon>
        <taxon>Dipodinae</taxon>
        <taxon>Jaculus</taxon>
    </lineage>
</organism>
<protein>
    <submittedName>
        <fullName evidence="4">TEX13 family member C3</fullName>
    </submittedName>
</protein>
<proteinExistence type="inferred from homology"/>
<feature type="coiled-coil region" evidence="2">
    <location>
        <begin position="76"/>
        <end position="152"/>
    </location>
</feature>
<dbReference type="GeneTree" id="ENSGT00940000161768"/>
<keyword evidence="5" id="KW-1185">Reference proteome</keyword>
<reference evidence="4" key="2">
    <citation type="submission" date="2025-09" db="UniProtKB">
        <authorList>
            <consortium name="Ensembl"/>
        </authorList>
    </citation>
    <scope>IDENTIFICATION</scope>
</reference>
<dbReference type="PANTHER" id="PTHR23111:SF103">
    <property type="entry name" value="TEX13 FAMILY MEMBER C3-RELATED"/>
    <property type="match status" value="1"/>
</dbReference>
<gene>
    <name evidence="4" type="primary">LOC123456570</name>
</gene>
<dbReference type="Pfam" id="PF15186">
    <property type="entry name" value="TEX13"/>
    <property type="match status" value="1"/>
</dbReference>
<name>A0A8C5LAT3_JACJA</name>
<evidence type="ECO:0000313" key="5">
    <source>
        <dbReference type="Proteomes" id="UP000694385"/>
    </source>
</evidence>
<sequence>MALDIRDAKSGFRHNEVVVFINEEVIRCGGSPAFYLTFHSRPWKDIEEALNSVVVDTQVPHAFKKACAWSALALGVRVAVRQREKQVRRIRQLQDQVAKREVAIWTLAMDLQRLSEERNEVVSKLNSARHNLKQVLNEHDMLEKKLMEFELSRKILAEWQDAGQPSAMKCPLAIEEQSETNKTGFQSKRHAVLKRKTPVAFTTALETVYEVEEDPLSTV</sequence>
<reference evidence="4" key="1">
    <citation type="submission" date="2025-08" db="UniProtKB">
        <authorList>
            <consortium name="Ensembl"/>
        </authorList>
    </citation>
    <scope>IDENTIFICATION</scope>
</reference>
<dbReference type="OMA" id="RPWKDIE"/>
<evidence type="ECO:0000256" key="1">
    <source>
        <dbReference type="ARBA" id="ARBA00008287"/>
    </source>
</evidence>
<evidence type="ECO:0000259" key="3">
    <source>
        <dbReference type="Pfam" id="PF15186"/>
    </source>
</evidence>
<dbReference type="Ensembl" id="ENSJJAT00000026975.1">
    <property type="protein sequence ID" value="ENSJJAP00000020427.1"/>
    <property type="gene ID" value="ENSJJAG00000021107.1"/>
</dbReference>
<evidence type="ECO:0000256" key="2">
    <source>
        <dbReference type="SAM" id="Coils"/>
    </source>
</evidence>
<dbReference type="PANTHER" id="PTHR23111">
    <property type="entry name" value="ZINC FINGER PROTEIN"/>
    <property type="match status" value="1"/>
</dbReference>
<dbReference type="Proteomes" id="UP000694385">
    <property type="component" value="Unassembled WGS sequence"/>
</dbReference>